<dbReference type="EMBL" id="JBBMFK010000011">
    <property type="protein sequence ID" value="MEQ2443388.1"/>
    <property type="molecule type" value="Genomic_DNA"/>
</dbReference>
<comment type="caution">
    <text evidence="2">The sequence shown here is derived from an EMBL/GenBank/DDBJ whole genome shotgun (WGS) entry which is preliminary data.</text>
</comment>
<dbReference type="InterPro" id="IPR006680">
    <property type="entry name" value="Amidohydro-rel"/>
</dbReference>
<dbReference type="SUPFAM" id="SSF51338">
    <property type="entry name" value="Composite domain of metallo-dependent hydrolases"/>
    <property type="match status" value="1"/>
</dbReference>
<gene>
    <name evidence="2" type="ORF">WMO64_07880</name>
</gene>
<sequence length="43" mass="4745">NPARAIGIYSRCGSLESGKWANVVLLNRDLSIRNVIFKGEVVK</sequence>
<feature type="domain" description="Amidohydrolase-related" evidence="1">
    <location>
        <begin position="1"/>
        <end position="42"/>
    </location>
</feature>
<evidence type="ECO:0000313" key="2">
    <source>
        <dbReference type="EMBL" id="MEQ2443388.1"/>
    </source>
</evidence>
<name>A0ABV1E7U5_9FIRM</name>
<dbReference type="Gene3D" id="2.30.40.10">
    <property type="entry name" value="Urease, subunit C, domain 1"/>
    <property type="match status" value="1"/>
</dbReference>
<reference evidence="2 3" key="1">
    <citation type="submission" date="2024-03" db="EMBL/GenBank/DDBJ databases">
        <title>Human intestinal bacterial collection.</title>
        <authorList>
            <person name="Pauvert C."/>
            <person name="Hitch T.C.A."/>
            <person name="Clavel T."/>
        </authorList>
    </citation>
    <scope>NUCLEOTIDE SEQUENCE [LARGE SCALE GENOMIC DNA]</scope>
    <source>
        <strain evidence="2 3">CLA-AP-H29</strain>
    </source>
</reference>
<evidence type="ECO:0000259" key="1">
    <source>
        <dbReference type="Pfam" id="PF01979"/>
    </source>
</evidence>
<dbReference type="Pfam" id="PF01979">
    <property type="entry name" value="Amidohydro_1"/>
    <property type="match status" value="1"/>
</dbReference>
<proteinExistence type="predicted"/>
<dbReference type="Proteomes" id="UP001464378">
    <property type="component" value="Unassembled WGS sequence"/>
</dbReference>
<accession>A0ABV1E7U5</accession>
<feature type="non-terminal residue" evidence="2">
    <location>
        <position position="1"/>
    </location>
</feature>
<protein>
    <submittedName>
        <fullName evidence="2">Amidohydrolase family protein</fullName>
    </submittedName>
</protein>
<dbReference type="RefSeq" id="WP_349231679.1">
    <property type="nucleotide sequence ID" value="NZ_JBBMFK010000011.1"/>
</dbReference>
<organism evidence="2 3">
    <name type="scientific">Pseudoflavonifractor intestinihominis</name>
    <dbReference type="NCBI Taxonomy" id="3133171"/>
    <lineage>
        <taxon>Bacteria</taxon>
        <taxon>Bacillati</taxon>
        <taxon>Bacillota</taxon>
        <taxon>Clostridia</taxon>
        <taxon>Eubacteriales</taxon>
        <taxon>Oscillospiraceae</taxon>
        <taxon>Pseudoflavonifractor</taxon>
    </lineage>
</organism>
<keyword evidence="3" id="KW-1185">Reference proteome</keyword>
<dbReference type="InterPro" id="IPR011059">
    <property type="entry name" value="Metal-dep_hydrolase_composite"/>
</dbReference>
<evidence type="ECO:0000313" key="3">
    <source>
        <dbReference type="Proteomes" id="UP001464378"/>
    </source>
</evidence>